<dbReference type="GO" id="GO:0005829">
    <property type="term" value="C:cytosol"/>
    <property type="evidence" value="ECO:0007669"/>
    <property type="project" value="TreeGrafter"/>
</dbReference>
<evidence type="ECO:0000313" key="8">
    <source>
        <dbReference type="EMBL" id="ATZ17078.1"/>
    </source>
</evidence>
<evidence type="ECO:0000313" key="9">
    <source>
        <dbReference type="Proteomes" id="UP000232063"/>
    </source>
</evidence>
<dbReference type="SMART" id="SM00220">
    <property type="entry name" value="S_TKc"/>
    <property type="match status" value="1"/>
</dbReference>
<feature type="domain" description="Protein kinase" evidence="7">
    <location>
        <begin position="20"/>
        <end position="306"/>
    </location>
</feature>
<keyword evidence="9" id="KW-1185">Reference proteome</keyword>
<dbReference type="Pfam" id="PF00069">
    <property type="entry name" value="Pkinase"/>
    <property type="match status" value="1"/>
</dbReference>
<evidence type="ECO:0000256" key="1">
    <source>
        <dbReference type="ARBA" id="ARBA00022679"/>
    </source>
</evidence>
<evidence type="ECO:0000256" key="3">
    <source>
        <dbReference type="ARBA" id="ARBA00022777"/>
    </source>
</evidence>
<keyword evidence="6" id="KW-0812">Transmembrane</keyword>
<keyword evidence="6" id="KW-0472">Membrane</keyword>
<dbReference type="PROSITE" id="PS00107">
    <property type="entry name" value="PROTEIN_KINASE_ATP"/>
    <property type="match status" value="1"/>
</dbReference>
<keyword evidence="2 5" id="KW-0547">Nucleotide-binding</keyword>
<proteinExistence type="predicted"/>
<name>A0A2K8NV88_9MOLU</name>
<sequence>MISKPVNDAFKIGDLFAGRYLILEQIGAGGFAVVFKAQDLGSASDVKPLVALKIMQIDMNMTDEERAKTQQSLNLEKDAFAKFTFSENVVSLKNFAQIDSYFYMVLELVDGKQHFGQMFKNYVNQLSTQEIIYYFSQIGQGLSEIHNAGIAHRDVKPANIMITKDEVVKISDFGIARFLDILKYDNPSSESFQGTPKFSAPEQSWNFKESYTQSDIYSVGIMLYEFSTGVPPFEQFWLFNKNPKGDNQKYRYMLSQQTKEKLIRPRIFNPNIPQSLENIIVKALAKDVSDRFQTFKEFVDDLQNILININAKETPLFNEIKNKNFKKTNKLQFERFFKIFEKQIIIWFCVSIALILLSLVVFLIVS</sequence>
<protein>
    <submittedName>
        <fullName evidence="8">Serine/threonine protein kinase</fullName>
    </submittedName>
</protein>
<dbReference type="RefSeq" id="WP_025734106.1">
    <property type="nucleotide sequence ID" value="NZ_CP024963.1"/>
</dbReference>
<dbReference type="Proteomes" id="UP000232063">
    <property type="component" value="Chromosome"/>
</dbReference>
<dbReference type="EMBL" id="CP024963">
    <property type="protein sequence ID" value="ATZ17078.1"/>
    <property type="molecule type" value="Genomic_DNA"/>
</dbReference>
<dbReference type="Gene3D" id="3.30.200.20">
    <property type="entry name" value="Phosphorylase Kinase, domain 1"/>
    <property type="match status" value="1"/>
</dbReference>
<dbReference type="PROSITE" id="PS00108">
    <property type="entry name" value="PROTEIN_KINASE_ST"/>
    <property type="match status" value="1"/>
</dbReference>
<evidence type="ECO:0000256" key="6">
    <source>
        <dbReference type="SAM" id="Phobius"/>
    </source>
</evidence>
<dbReference type="InterPro" id="IPR011009">
    <property type="entry name" value="Kinase-like_dom_sf"/>
</dbReference>
<keyword evidence="3 8" id="KW-0418">Kinase</keyword>
<evidence type="ECO:0000259" key="7">
    <source>
        <dbReference type="PROSITE" id="PS50011"/>
    </source>
</evidence>
<dbReference type="GO" id="GO:0005524">
    <property type="term" value="F:ATP binding"/>
    <property type="evidence" value="ECO:0007669"/>
    <property type="project" value="UniProtKB-UniRule"/>
</dbReference>
<dbReference type="AlphaFoldDB" id="A0A2K8NV88"/>
<dbReference type="InterPro" id="IPR000719">
    <property type="entry name" value="Prot_kinase_dom"/>
</dbReference>
<keyword evidence="1" id="KW-0808">Transferase</keyword>
<feature type="transmembrane region" description="Helical" evidence="6">
    <location>
        <begin position="344"/>
        <end position="365"/>
    </location>
</feature>
<dbReference type="InterPro" id="IPR045269">
    <property type="entry name" value="Atg1-like"/>
</dbReference>
<dbReference type="OrthoDB" id="9788659at2"/>
<accession>A0A2K8NV88</accession>
<reference evidence="8 9" key="1">
    <citation type="submission" date="2017-11" db="EMBL/GenBank/DDBJ databases">
        <title>Genome sequence of Entomoplasma luminosum PIMN-1 (ATCC 49195).</title>
        <authorList>
            <person name="Lo W.-S."/>
            <person name="Gasparich G.E."/>
            <person name="Kuo C.-H."/>
        </authorList>
    </citation>
    <scope>NUCLEOTIDE SEQUENCE [LARGE SCALE GENOMIC DNA]</scope>
    <source>
        <strain evidence="8 9">PIMN-1</strain>
    </source>
</reference>
<dbReference type="PANTHER" id="PTHR24348:SF22">
    <property type="entry name" value="NON-SPECIFIC SERINE_THREONINE PROTEIN KINASE"/>
    <property type="match status" value="1"/>
</dbReference>
<dbReference type="PROSITE" id="PS50011">
    <property type="entry name" value="PROTEIN_KINASE_DOM"/>
    <property type="match status" value="1"/>
</dbReference>
<evidence type="ECO:0000256" key="2">
    <source>
        <dbReference type="ARBA" id="ARBA00022741"/>
    </source>
</evidence>
<dbReference type="GO" id="GO:0042594">
    <property type="term" value="P:response to starvation"/>
    <property type="evidence" value="ECO:0007669"/>
    <property type="project" value="TreeGrafter"/>
</dbReference>
<evidence type="ECO:0000256" key="5">
    <source>
        <dbReference type="PROSITE-ProRule" id="PRU10141"/>
    </source>
</evidence>
<dbReference type="Gene3D" id="1.10.510.10">
    <property type="entry name" value="Transferase(Phosphotransferase) domain 1"/>
    <property type="match status" value="1"/>
</dbReference>
<feature type="binding site" evidence="5">
    <location>
        <position position="53"/>
    </location>
    <ligand>
        <name>ATP</name>
        <dbReference type="ChEBI" id="CHEBI:30616"/>
    </ligand>
</feature>
<keyword evidence="6" id="KW-1133">Transmembrane helix</keyword>
<dbReference type="CDD" id="cd14014">
    <property type="entry name" value="STKc_PknB_like"/>
    <property type="match status" value="1"/>
</dbReference>
<gene>
    <name evidence="8" type="primary">prkC</name>
    <name evidence="8" type="ORF">ELUMI_v1c03530</name>
</gene>
<dbReference type="GO" id="GO:0005776">
    <property type="term" value="C:autophagosome"/>
    <property type="evidence" value="ECO:0007669"/>
    <property type="project" value="TreeGrafter"/>
</dbReference>
<dbReference type="GO" id="GO:0004674">
    <property type="term" value="F:protein serine/threonine kinase activity"/>
    <property type="evidence" value="ECO:0007669"/>
    <property type="project" value="UniProtKB-KW"/>
</dbReference>
<dbReference type="InterPro" id="IPR008271">
    <property type="entry name" value="Ser/Thr_kinase_AS"/>
</dbReference>
<evidence type="ECO:0000256" key="4">
    <source>
        <dbReference type="ARBA" id="ARBA00022840"/>
    </source>
</evidence>
<dbReference type="KEGG" id="elj:ELUMI_v1c03530"/>
<dbReference type="PANTHER" id="PTHR24348">
    <property type="entry name" value="SERINE/THREONINE-PROTEIN KINASE UNC-51-RELATED"/>
    <property type="match status" value="1"/>
</dbReference>
<keyword evidence="8" id="KW-0723">Serine/threonine-protein kinase</keyword>
<dbReference type="InterPro" id="IPR017441">
    <property type="entry name" value="Protein_kinase_ATP_BS"/>
</dbReference>
<dbReference type="GO" id="GO:0034045">
    <property type="term" value="C:phagophore assembly site membrane"/>
    <property type="evidence" value="ECO:0007669"/>
    <property type="project" value="TreeGrafter"/>
</dbReference>
<organism evidence="8 9">
    <name type="scientific">Williamsoniiplasma luminosum</name>
    <dbReference type="NCBI Taxonomy" id="214888"/>
    <lineage>
        <taxon>Bacteria</taxon>
        <taxon>Bacillati</taxon>
        <taxon>Mycoplasmatota</taxon>
        <taxon>Mollicutes</taxon>
        <taxon>Entomoplasmatales</taxon>
        <taxon>Williamsoniiplasma</taxon>
    </lineage>
</organism>
<keyword evidence="4 5" id="KW-0067">ATP-binding</keyword>
<dbReference type="SUPFAM" id="SSF56112">
    <property type="entry name" value="Protein kinase-like (PK-like)"/>
    <property type="match status" value="1"/>
</dbReference>